<dbReference type="InterPro" id="IPR008922">
    <property type="entry name" value="Di-copper_centre_dom_sf"/>
</dbReference>
<dbReference type="InterPro" id="IPR002227">
    <property type="entry name" value="Tyrosinase_Cu-bd"/>
</dbReference>
<dbReference type="SUPFAM" id="SSF48056">
    <property type="entry name" value="Di-copper centre-containing domain"/>
    <property type="match status" value="1"/>
</dbReference>
<accession>A0A6C0HB65</accession>
<keyword evidence="1" id="KW-0812">Transmembrane</keyword>
<evidence type="ECO:0000313" key="3">
    <source>
        <dbReference type="EMBL" id="QHT77694.1"/>
    </source>
</evidence>
<dbReference type="GO" id="GO:0016491">
    <property type="term" value="F:oxidoreductase activity"/>
    <property type="evidence" value="ECO:0007669"/>
    <property type="project" value="InterPro"/>
</dbReference>
<keyword evidence="1" id="KW-0472">Membrane</keyword>
<feature type="transmembrane region" description="Helical" evidence="1">
    <location>
        <begin position="37"/>
        <end position="55"/>
    </location>
</feature>
<sequence>MKNYGTYFHRKFLYNNVDDNENDEINNLRQTYYTRQYFYISTFFAGLMTIIFIFYSSDYSANISSITDLYANDLPNFGATYKPTYMATFAPKEQTKTVYYPTIVPTHLPTHSPSKKTVTFSFTTNRDGYESLPYFSANPSSIYKYNFLENYDGIVEPYADMWLNITSDSSDYYYKYNICDTTTNECISGKDYEDTFNFGCTTNVDKFTVTIIEYKLKNGVKTGQSTTGNFLCMYVRREFRSLTDADLDKTMETMWALWKYDDATGQSIYGDNYHNYKYLLNFHYFNAGWMHSDHIHEGNGFAAQHIKMTNMFEVSMQAVDPSITLPYWDFTIETASNIAVWDSPVFTKDTFGSLPLPNNYTWGWLYSQNSIDDGRIPDGRWENLEVDMNTKFDDLYYAYGYMRSPWNVNPSKYIARYTSIDKTLPTCSSHYSLLEYDEIVDFLHEIPYAAHAATHGTIGGVFGCDAMSYLRDAGYINDVEGQLDLCKNWIFYLKEFYRSDILVPSDDCTSVNDEGEYSVEFGDMNCVYECNADREDVLVMMLQHSILNSEYECVPAYGVMPDEGWDAWVDFICGGYGSKIFGGDHLESASPADPSFWPIHPTLERILQVKYMAGGFNSDDWPNDPDNDYVCNKVTCYDEDTGEFGHWDMCCYGHYQDDQLLDAPNNDKYSYVGPTNREIFEGTNPKNIDYNMPYIYDKFTWEHCLLEDLDFDELITDLYNDFTYNTSIPDNEKGW</sequence>
<evidence type="ECO:0000259" key="2">
    <source>
        <dbReference type="Pfam" id="PF00264"/>
    </source>
</evidence>
<reference evidence="3" key="1">
    <citation type="journal article" date="2020" name="Nature">
        <title>Giant virus diversity and host interactions through global metagenomics.</title>
        <authorList>
            <person name="Schulz F."/>
            <person name="Roux S."/>
            <person name="Paez-Espino D."/>
            <person name="Jungbluth S."/>
            <person name="Walsh D.A."/>
            <person name="Denef V.J."/>
            <person name="McMahon K.D."/>
            <person name="Konstantinidis K.T."/>
            <person name="Eloe-Fadrosh E.A."/>
            <person name="Kyrpides N.C."/>
            <person name="Woyke T."/>
        </authorList>
    </citation>
    <scope>NUCLEOTIDE SEQUENCE</scope>
    <source>
        <strain evidence="3">GVMAG-M-3300023179-90</strain>
    </source>
</reference>
<keyword evidence="1" id="KW-1133">Transmembrane helix</keyword>
<dbReference type="EMBL" id="MN739920">
    <property type="protein sequence ID" value="QHT77694.1"/>
    <property type="molecule type" value="Genomic_DNA"/>
</dbReference>
<evidence type="ECO:0000256" key="1">
    <source>
        <dbReference type="SAM" id="Phobius"/>
    </source>
</evidence>
<name>A0A6C0HB65_9ZZZZ</name>
<dbReference type="Pfam" id="PF00264">
    <property type="entry name" value="Tyrosinase"/>
    <property type="match status" value="1"/>
</dbReference>
<dbReference type="Gene3D" id="1.10.1280.10">
    <property type="entry name" value="Di-copper center containing domain from catechol oxidase"/>
    <property type="match status" value="1"/>
</dbReference>
<organism evidence="3">
    <name type="scientific">viral metagenome</name>
    <dbReference type="NCBI Taxonomy" id="1070528"/>
    <lineage>
        <taxon>unclassified sequences</taxon>
        <taxon>metagenomes</taxon>
        <taxon>organismal metagenomes</taxon>
    </lineage>
</organism>
<protein>
    <recommendedName>
        <fullName evidence="2">Tyrosinase copper-binding domain-containing protein</fullName>
    </recommendedName>
</protein>
<feature type="domain" description="Tyrosinase copper-binding" evidence="2">
    <location>
        <begin position="275"/>
        <end position="467"/>
    </location>
</feature>
<proteinExistence type="predicted"/>
<dbReference type="AlphaFoldDB" id="A0A6C0HB65"/>